<proteinExistence type="predicted"/>
<evidence type="ECO:0000313" key="2">
    <source>
        <dbReference type="EMBL" id="AEE15808.1"/>
    </source>
</evidence>
<evidence type="ECO:0008006" key="4">
    <source>
        <dbReference type="Google" id="ProtNLM"/>
    </source>
</evidence>
<protein>
    <recommendedName>
        <fullName evidence="4">Lipoprotein</fullName>
    </recommendedName>
</protein>
<evidence type="ECO:0000313" key="3">
    <source>
        <dbReference type="Proteomes" id="UP000006546"/>
    </source>
</evidence>
<dbReference type="HOGENOM" id="CLU_2107919_0_0_12"/>
<feature type="signal peptide" evidence="1">
    <location>
        <begin position="1"/>
        <end position="23"/>
    </location>
</feature>
<accession>F4LN22</accession>
<dbReference type="Proteomes" id="UP000006546">
    <property type="component" value="Chromosome"/>
</dbReference>
<name>F4LN22_TREBD</name>
<feature type="chain" id="PRO_5003310997" description="Lipoprotein" evidence="1">
    <location>
        <begin position="24"/>
        <end position="115"/>
    </location>
</feature>
<dbReference type="PROSITE" id="PS51257">
    <property type="entry name" value="PROKAR_LIPOPROTEIN"/>
    <property type="match status" value="1"/>
</dbReference>
<sequence length="115" mass="12434">MKRIFLIAVAVMFLFGSCTVVVSAPENSGGSGDTVQYPVLIPEFEAGTVWKISNSYAPANSCVYLEFNNSTSGDVYVYDSSSSSWESEEFGYVSETGILVLNGESALRCFLVSNQ</sequence>
<gene>
    <name evidence="2" type="ordered locus">Trebr_0361</name>
</gene>
<dbReference type="RefSeq" id="WP_013757527.1">
    <property type="nucleotide sequence ID" value="NC_015500.1"/>
</dbReference>
<reference evidence="3" key="1">
    <citation type="submission" date="2011-04" db="EMBL/GenBank/DDBJ databases">
        <title>The complete genome of Treponema brennaborense DSM 12168.</title>
        <authorList>
            <person name="Lucas S."/>
            <person name="Han J."/>
            <person name="Lapidus A."/>
            <person name="Bruce D."/>
            <person name="Goodwin L."/>
            <person name="Pitluck S."/>
            <person name="Peters L."/>
            <person name="Kyrpides N."/>
            <person name="Mavromatis K."/>
            <person name="Ivanova N."/>
            <person name="Mikhailova N."/>
            <person name="Pagani I."/>
            <person name="Teshima H."/>
            <person name="Detter J.C."/>
            <person name="Tapia R."/>
            <person name="Han C."/>
            <person name="Land M."/>
            <person name="Hauser L."/>
            <person name="Markowitz V."/>
            <person name="Cheng J.-F."/>
            <person name="Hugenholtz P."/>
            <person name="Woyke T."/>
            <person name="Wu D."/>
            <person name="Gronow S."/>
            <person name="Wellnitz S."/>
            <person name="Brambilla E."/>
            <person name="Klenk H.-P."/>
            <person name="Eisen J.A."/>
        </authorList>
    </citation>
    <scope>NUCLEOTIDE SEQUENCE [LARGE SCALE GENOMIC DNA]</scope>
    <source>
        <strain evidence="3">DSM 12168 / CIP 105900 / DD5/3</strain>
    </source>
</reference>
<keyword evidence="1" id="KW-0732">Signal</keyword>
<evidence type="ECO:0000256" key="1">
    <source>
        <dbReference type="SAM" id="SignalP"/>
    </source>
</evidence>
<organism evidence="2 3">
    <name type="scientific">Treponema brennaborense (strain DSM 12168 / CIP 105900 / DD5/3)</name>
    <dbReference type="NCBI Taxonomy" id="906968"/>
    <lineage>
        <taxon>Bacteria</taxon>
        <taxon>Pseudomonadati</taxon>
        <taxon>Spirochaetota</taxon>
        <taxon>Spirochaetia</taxon>
        <taxon>Spirochaetales</taxon>
        <taxon>Treponemataceae</taxon>
        <taxon>Treponema</taxon>
    </lineage>
</organism>
<dbReference type="KEGG" id="tbe:Trebr_0361"/>
<dbReference type="STRING" id="906968.Trebr_0361"/>
<dbReference type="EMBL" id="CP002696">
    <property type="protein sequence ID" value="AEE15808.1"/>
    <property type="molecule type" value="Genomic_DNA"/>
</dbReference>
<dbReference type="AlphaFoldDB" id="F4LN22"/>
<keyword evidence="3" id="KW-1185">Reference proteome</keyword>